<protein>
    <recommendedName>
        <fullName evidence="6">S-protein homolog</fullName>
    </recommendedName>
</protein>
<evidence type="ECO:0000256" key="3">
    <source>
        <dbReference type="ARBA" id="ARBA00022471"/>
    </source>
</evidence>
<dbReference type="GO" id="GO:0060320">
    <property type="term" value="P:rejection of self pollen"/>
    <property type="evidence" value="ECO:0007669"/>
    <property type="project" value="UniProtKB-KW"/>
</dbReference>
<proteinExistence type="inferred from homology"/>
<dbReference type="PANTHER" id="PTHR31232">
    <property type="match status" value="1"/>
</dbReference>
<dbReference type="Proteomes" id="UP000822688">
    <property type="component" value="Chromosome 3"/>
</dbReference>
<comment type="subcellular location">
    <subcellularLocation>
        <location evidence="1 6">Secreted</location>
    </subcellularLocation>
</comment>
<accession>A0A8T0INW3</accession>
<keyword evidence="5 6" id="KW-0732">Signal</keyword>
<reference evidence="7" key="1">
    <citation type="submission" date="2020-06" db="EMBL/GenBank/DDBJ databases">
        <title>WGS assembly of Ceratodon purpureus strain R40.</title>
        <authorList>
            <person name="Carey S.B."/>
            <person name="Jenkins J."/>
            <person name="Shu S."/>
            <person name="Lovell J.T."/>
            <person name="Sreedasyam A."/>
            <person name="Maumus F."/>
            <person name="Tiley G.P."/>
            <person name="Fernandez-Pozo N."/>
            <person name="Barry K."/>
            <person name="Chen C."/>
            <person name="Wang M."/>
            <person name="Lipzen A."/>
            <person name="Daum C."/>
            <person name="Saski C.A."/>
            <person name="Payton A.C."/>
            <person name="Mcbreen J.C."/>
            <person name="Conrad R.E."/>
            <person name="Kollar L.M."/>
            <person name="Olsson S."/>
            <person name="Huttunen S."/>
            <person name="Landis J.B."/>
            <person name="Wickett N.J."/>
            <person name="Johnson M.G."/>
            <person name="Rensing S.A."/>
            <person name="Grimwood J."/>
            <person name="Schmutz J."/>
            <person name="Mcdaniel S.F."/>
        </authorList>
    </citation>
    <scope>NUCLEOTIDE SEQUENCE</scope>
    <source>
        <strain evidence="7">R40</strain>
    </source>
</reference>
<dbReference type="AlphaFoldDB" id="A0A8T0INW3"/>
<organism evidence="7 8">
    <name type="scientific">Ceratodon purpureus</name>
    <name type="common">Fire moss</name>
    <name type="synonym">Dicranum purpureum</name>
    <dbReference type="NCBI Taxonomy" id="3225"/>
    <lineage>
        <taxon>Eukaryota</taxon>
        <taxon>Viridiplantae</taxon>
        <taxon>Streptophyta</taxon>
        <taxon>Embryophyta</taxon>
        <taxon>Bryophyta</taxon>
        <taxon>Bryophytina</taxon>
        <taxon>Bryopsida</taxon>
        <taxon>Dicranidae</taxon>
        <taxon>Pseudoditrichales</taxon>
        <taxon>Ditrichaceae</taxon>
        <taxon>Ceratodon</taxon>
    </lineage>
</organism>
<dbReference type="GO" id="GO:0005576">
    <property type="term" value="C:extracellular region"/>
    <property type="evidence" value="ECO:0007669"/>
    <property type="project" value="UniProtKB-SubCell"/>
</dbReference>
<comment type="caution">
    <text evidence="7">The sequence shown here is derived from an EMBL/GenBank/DDBJ whole genome shotgun (WGS) entry which is preliminary data.</text>
</comment>
<dbReference type="PANTHER" id="PTHR31232:SF18">
    <property type="entry name" value="S-PROTEIN HOMOLOG"/>
    <property type="match status" value="1"/>
</dbReference>
<evidence type="ECO:0000256" key="5">
    <source>
        <dbReference type="ARBA" id="ARBA00022729"/>
    </source>
</evidence>
<evidence type="ECO:0000256" key="4">
    <source>
        <dbReference type="ARBA" id="ARBA00022525"/>
    </source>
</evidence>
<gene>
    <name evidence="7" type="ORF">KC19_3G228500</name>
</gene>
<dbReference type="EMBL" id="CM026423">
    <property type="protein sequence ID" value="KAG0584695.1"/>
    <property type="molecule type" value="Genomic_DNA"/>
</dbReference>
<keyword evidence="3 6" id="KW-0713">Self-incompatibility</keyword>
<evidence type="ECO:0000256" key="1">
    <source>
        <dbReference type="ARBA" id="ARBA00004613"/>
    </source>
</evidence>
<dbReference type="Pfam" id="PF05938">
    <property type="entry name" value="Self-incomp_S1"/>
    <property type="match status" value="1"/>
</dbReference>
<dbReference type="InterPro" id="IPR010264">
    <property type="entry name" value="Self-incomp_S1"/>
</dbReference>
<feature type="signal peptide" evidence="6">
    <location>
        <begin position="1"/>
        <end position="18"/>
    </location>
</feature>
<evidence type="ECO:0000313" key="7">
    <source>
        <dbReference type="EMBL" id="KAG0584695.1"/>
    </source>
</evidence>
<evidence type="ECO:0000313" key="8">
    <source>
        <dbReference type="Proteomes" id="UP000822688"/>
    </source>
</evidence>
<keyword evidence="8" id="KW-1185">Reference proteome</keyword>
<comment type="similarity">
    <text evidence="2 6">Belongs to the plant self-incompatibility (S1) protein family.</text>
</comment>
<feature type="chain" id="PRO_5035964434" description="S-protein homolog" evidence="6">
    <location>
        <begin position="19"/>
        <end position="149"/>
    </location>
</feature>
<evidence type="ECO:0000256" key="6">
    <source>
        <dbReference type="RuleBase" id="RU367044"/>
    </source>
</evidence>
<name>A0A8T0INW3_CERPU</name>
<sequence>MATAKLLILMVLIKVASASYDPSLPYYLLFQNRLPGQLNVHCVTKNNDLRLHPMPPGADYKFFFKLNFWLSTSFHCRFNYVGTNMWQAFETWRGPGFWFKDSWPCRQCTWMVNPDGFFRAQENETLVMIWPWRRDPEKYLVESKLPESP</sequence>
<keyword evidence="4 6" id="KW-0964">Secreted</keyword>
<evidence type="ECO:0000256" key="2">
    <source>
        <dbReference type="ARBA" id="ARBA00005581"/>
    </source>
</evidence>